<organism evidence="10 11">
    <name type="scientific">Halalkalibacter oceani</name>
    <dbReference type="NCBI Taxonomy" id="1653776"/>
    <lineage>
        <taxon>Bacteria</taxon>
        <taxon>Bacillati</taxon>
        <taxon>Bacillota</taxon>
        <taxon>Bacilli</taxon>
        <taxon>Bacillales</taxon>
        <taxon>Bacillaceae</taxon>
        <taxon>Halalkalibacter</taxon>
    </lineage>
</organism>
<dbReference type="PROSITE" id="PS50850">
    <property type="entry name" value="MFS"/>
    <property type="match status" value="1"/>
</dbReference>
<dbReference type="InterPro" id="IPR011701">
    <property type="entry name" value="MFS"/>
</dbReference>
<feature type="transmembrane region" description="Helical" evidence="8">
    <location>
        <begin position="219"/>
        <end position="239"/>
    </location>
</feature>
<evidence type="ECO:0000313" key="10">
    <source>
        <dbReference type="EMBL" id="MCM3713740.1"/>
    </source>
</evidence>
<dbReference type="RefSeq" id="WP_251222533.1">
    <property type="nucleotide sequence ID" value="NZ_JAMBOL010000003.1"/>
</dbReference>
<dbReference type="InterPro" id="IPR036259">
    <property type="entry name" value="MFS_trans_sf"/>
</dbReference>
<evidence type="ECO:0000256" key="1">
    <source>
        <dbReference type="ARBA" id="ARBA00004651"/>
    </source>
</evidence>
<sequence length="409" mass="43102">MEKEAAASRMSRGMFIVMLGALSAFGPLTIDMYLPAFPAMAEHLQTPASTIQLSLTACLLGLAVGQMVVGPLSDIHGRRKPLIIALTVYAVASLLCAFAPSIWLLVLLRFVQGAAGAAGMVISRACVRDRYSGSEMTKIFSLLVLIMGVAPIFAPVLGGFLLQYVSWRGIFVALSVLGAVMLLLITWRLPETLGEESRSTGGIGETLAVFKRLLKDRLFMSYALIVGLASGGMFAYISGSPFVLQDLFRVSPQMYSIIFGVNALGLIIASQVTGRFADRVPEIRFLFIGLLLLVSGGVILSVVVFMEAGLLALLVALFLTVSSIGFINPSGVSLAMKSQGSHAGSASALLGLVQFSIGGAMAPLVGIAGATALPMGLIILLCSAAALFVYQFGLRKTIAAKTLQTKKVM</sequence>
<comment type="subcellular location">
    <subcellularLocation>
        <location evidence="1 8">Cell membrane</location>
        <topology evidence="1 8">Multi-pass membrane protein</topology>
    </subcellularLocation>
</comment>
<feature type="domain" description="Major facilitator superfamily (MFS) profile" evidence="9">
    <location>
        <begin position="12"/>
        <end position="397"/>
    </location>
</feature>
<evidence type="ECO:0000256" key="2">
    <source>
        <dbReference type="ARBA" id="ARBA00006236"/>
    </source>
</evidence>
<dbReference type="Pfam" id="PF07690">
    <property type="entry name" value="MFS_1"/>
    <property type="match status" value="1"/>
</dbReference>
<feature type="transmembrane region" description="Helical" evidence="8">
    <location>
        <begin position="170"/>
        <end position="189"/>
    </location>
</feature>
<feature type="transmembrane region" description="Helical" evidence="8">
    <location>
        <begin position="311"/>
        <end position="336"/>
    </location>
</feature>
<dbReference type="Gene3D" id="1.20.1720.10">
    <property type="entry name" value="Multidrug resistance protein D"/>
    <property type="match status" value="1"/>
</dbReference>
<dbReference type="FunFam" id="1.20.1720.10:FF:000005">
    <property type="entry name" value="Bcr/CflA family efflux transporter"/>
    <property type="match status" value="1"/>
</dbReference>
<evidence type="ECO:0000256" key="5">
    <source>
        <dbReference type="ARBA" id="ARBA00022692"/>
    </source>
</evidence>
<proteinExistence type="inferred from homology"/>
<feature type="transmembrane region" description="Helical" evidence="8">
    <location>
        <begin position="348"/>
        <end position="369"/>
    </location>
</feature>
<dbReference type="PANTHER" id="PTHR23502">
    <property type="entry name" value="MAJOR FACILITATOR SUPERFAMILY"/>
    <property type="match status" value="1"/>
</dbReference>
<feature type="transmembrane region" description="Helical" evidence="8">
    <location>
        <begin position="12"/>
        <end position="30"/>
    </location>
</feature>
<feature type="transmembrane region" description="Helical" evidence="8">
    <location>
        <begin position="375"/>
        <end position="394"/>
    </location>
</feature>
<dbReference type="GO" id="GO:0042910">
    <property type="term" value="F:xenobiotic transmembrane transporter activity"/>
    <property type="evidence" value="ECO:0007669"/>
    <property type="project" value="InterPro"/>
</dbReference>
<dbReference type="GO" id="GO:1990961">
    <property type="term" value="P:xenobiotic detoxification by transmembrane export across the plasma membrane"/>
    <property type="evidence" value="ECO:0007669"/>
    <property type="project" value="InterPro"/>
</dbReference>
<dbReference type="Proteomes" id="UP001139179">
    <property type="component" value="Unassembled WGS sequence"/>
</dbReference>
<protein>
    <recommendedName>
        <fullName evidence="8">Bcr/CflA family efflux transporter</fullName>
    </recommendedName>
</protein>
<evidence type="ECO:0000256" key="7">
    <source>
        <dbReference type="ARBA" id="ARBA00023136"/>
    </source>
</evidence>
<feature type="transmembrane region" description="Helical" evidence="8">
    <location>
        <begin position="285"/>
        <end position="305"/>
    </location>
</feature>
<accession>A0A9X2DPZ8</accession>
<feature type="transmembrane region" description="Helical" evidence="8">
    <location>
        <begin position="254"/>
        <end position="273"/>
    </location>
</feature>
<dbReference type="CDD" id="cd17320">
    <property type="entry name" value="MFS_MdfA_MDR_like"/>
    <property type="match status" value="1"/>
</dbReference>
<evidence type="ECO:0000256" key="8">
    <source>
        <dbReference type="RuleBase" id="RU365088"/>
    </source>
</evidence>
<keyword evidence="7 8" id="KW-0472">Membrane</keyword>
<keyword evidence="11" id="KW-1185">Reference proteome</keyword>
<dbReference type="SUPFAM" id="SSF103473">
    <property type="entry name" value="MFS general substrate transporter"/>
    <property type="match status" value="1"/>
</dbReference>
<evidence type="ECO:0000313" key="11">
    <source>
        <dbReference type="Proteomes" id="UP001139179"/>
    </source>
</evidence>
<keyword evidence="3 8" id="KW-0813">Transport</keyword>
<feature type="transmembrane region" description="Helical" evidence="8">
    <location>
        <begin position="110"/>
        <end position="127"/>
    </location>
</feature>
<keyword evidence="4 8" id="KW-1003">Cell membrane</keyword>
<dbReference type="PANTHER" id="PTHR23502:SF132">
    <property type="entry name" value="POLYAMINE TRANSPORTER 2-RELATED"/>
    <property type="match status" value="1"/>
</dbReference>
<feature type="transmembrane region" description="Helical" evidence="8">
    <location>
        <begin position="82"/>
        <end position="104"/>
    </location>
</feature>
<comment type="similarity">
    <text evidence="2 8">Belongs to the major facilitator superfamily. Bcr/CmlA family.</text>
</comment>
<feature type="transmembrane region" description="Helical" evidence="8">
    <location>
        <begin position="139"/>
        <end position="164"/>
    </location>
</feature>
<dbReference type="InterPro" id="IPR020846">
    <property type="entry name" value="MFS_dom"/>
</dbReference>
<keyword evidence="6 8" id="KW-1133">Transmembrane helix</keyword>
<dbReference type="EMBL" id="JAMBOL010000003">
    <property type="protein sequence ID" value="MCM3713740.1"/>
    <property type="molecule type" value="Genomic_DNA"/>
</dbReference>
<evidence type="ECO:0000256" key="3">
    <source>
        <dbReference type="ARBA" id="ARBA00022448"/>
    </source>
</evidence>
<dbReference type="InterPro" id="IPR004812">
    <property type="entry name" value="Efflux_drug-R_Bcr/CmlA"/>
</dbReference>
<dbReference type="InterPro" id="IPR001958">
    <property type="entry name" value="Tet-R_TetA/multi-R_MdtG-like"/>
</dbReference>
<gene>
    <name evidence="10" type="ORF">M3202_06555</name>
</gene>
<dbReference type="AlphaFoldDB" id="A0A9X2DPZ8"/>
<dbReference type="NCBIfam" id="TIGR00710">
    <property type="entry name" value="efflux_Bcr_CflA"/>
    <property type="match status" value="1"/>
</dbReference>
<comment type="caution">
    <text evidence="10">The sequence shown here is derived from an EMBL/GenBank/DDBJ whole genome shotgun (WGS) entry which is preliminary data.</text>
</comment>
<evidence type="ECO:0000256" key="6">
    <source>
        <dbReference type="ARBA" id="ARBA00022989"/>
    </source>
</evidence>
<keyword evidence="5 8" id="KW-0812">Transmembrane</keyword>
<dbReference type="PRINTS" id="PR01035">
    <property type="entry name" value="TCRTETA"/>
</dbReference>
<evidence type="ECO:0000256" key="4">
    <source>
        <dbReference type="ARBA" id="ARBA00022475"/>
    </source>
</evidence>
<reference evidence="10" key="1">
    <citation type="submission" date="2022-05" db="EMBL/GenBank/DDBJ databases">
        <title>Comparative Genomics of Spacecraft Associated Microbes.</title>
        <authorList>
            <person name="Tran M.T."/>
            <person name="Wright A."/>
            <person name="Seuylemezian A."/>
            <person name="Eisen J."/>
            <person name="Coil D."/>
        </authorList>
    </citation>
    <scope>NUCLEOTIDE SEQUENCE</scope>
    <source>
        <strain evidence="10">214.1.1</strain>
    </source>
</reference>
<feature type="transmembrane region" description="Helical" evidence="8">
    <location>
        <begin position="50"/>
        <end position="70"/>
    </location>
</feature>
<evidence type="ECO:0000259" key="9">
    <source>
        <dbReference type="PROSITE" id="PS50850"/>
    </source>
</evidence>
<name>A0A9X2DPZ8_9BACI</name>
<dbReference type="GO" id="GO:0005886">
    <property type="term" value="C:plasma membrane"/>
    <property type="evidence" value="ECO:0007669"/>
    <property type="project" value="UniProtKB-SubCell"/>
</dbReference>